<reference evidence="1" key="1">
    <citation type="submission" date="2022-01" db="EMBL/GenBank/DDBJ databases">
        <authorList>
            <person name="King R."/>
        </authorList>
    </citation>
    <scope>NUCLEOTIDE SEQUENCE</scope>
</reference>
<organism evidence="1 2">
    <name type="scientific">Ceutorhynchus assimilis</name>
    <name type="common">cabbage seed weevil</name>
    <dbReference type="NCBI Taxonomy" id="467358"/>
    <lineage>
        <taxon>Eukaryota</taxon>
        <taxon>Metazoa</taxon>
        <taxon>Ecdysozoa</taxon>
        <taxon>Arthropoda</taxon>
        <taxon>Hexapoda</taxon>
        <taxon>Insecta</taxon>
        <taxon>Pterygota</taxon>
        <taxon>Neoptera</taxon>
        <taxon>Endopterygota</taxon>
        <taxon>Coleoptera</taxon>
        <taxon>Polyphaga</taxon>
        <taxon>Cucujiformia</taxon>
        <taxon>Curculionidae</taxon>
        <taxon>Ceutorhynchinae</taxon>
        <taxon>Ceutorhynchus</taxon>
    </lineage>
</organism>
<sequence length="117" mass="13920">MDTERMDEERLPKQILRWKSSERRKRVRPRTNWLGGIHRAMSERDLHQGDSENQKQWRLEPEDVGLHITGYMYASCLFIYSFSIKQILTNCPIDIRKLPSFQKNCNIILKINRGNSS</sequence>
<dbReference type="EMBL" id="OU892277">
    <property type="protein sequence ID" value="CAH1121284.1"/>
    <property type="molecule type" value="Genomic_DNA"/>
</dbReference>
<gene>
    <name evidence="1" type="ORF">CEUTPL_LOCUS408</name>
</gene>
<dbReference type="AlphaFoldDB" id="A0A9P0DBS9"/>
<evidence type="ECO:0000313" key="2">
    <source>
        <dbReference type="Proteomes" id="UP001152799"/>
    </source>
</evidence>
<dbReference type="Proteomes" id="UP001152799">
    <property type="component" value="Chromosome 1"/>
</dbReference>
<name>A0A9P0DBS9_9CUCU</name>
<dbReference type="OrthoDB" id="6776761at2759"/>
<protein>
    <submittedName>
        <fullName evidence="1">Uncharacterized protein</fullName>
    </submittedName>
</protein>
<accession>A0A9P0DBS9</accession>
<proteinExistence type="predicted"/>
<evidence type="ECO:0000313" key="1">
    <source>
        <dbReference type="EMBL" id="CAH1121284.1"/>
    </source>
</evidence>
<keyword evidence="2" id="KW-1185">Reference proteome</keyword>